<name>A0ABW2HKR9_9MICO</name>
<organism evidence="2 3">
    <name type="scientific">Microbacterium fluvii</name>
    <dbReference type="NCBI Taxonomy" id="415215"/>
    <lineage>
        <taxon>Bacteria</taxon>
        <taxon>Bacillati</taxon>
        <taxon>Actinomycetota</taxon>
        <taxon>Actinomycetes</taxon>
        <taxon>Micrococcales</taxon>
        <taxon>Microbacteriaceae</taxon>
        <taxon>Microbacterium</taxon>
    </lineage>
</organism>
<dbReference type="Pfam" id="PF00149">
    <property type="entry name" value="Metallophos"/>
    <property type="match status" value="1"/>
</dbReference>
<reference evidence="3" key="1">
    <citation type="journal article" date="2019" name="Int. J. Syst. Evol. Microbiol.">
        <title>The Global Catalogue of Microorganisms (GCM) 10K type strain sequencing project: providing services to taxonomists for standard genome sequencing and annotation.</title>
        <authorList>
            <consortium name="The Broad Institute Genomics Platform"/>
            <consortium name="The Broad Institute Genome Sequencing Center for Infectious Disease"/>
            <person name="Wu L."/>
            <person name="Ma J."/>
        </authorList>
    </citation>
    <scope>NUCLEOTIDE SEQUENCE [LARGE SCALE GENOMIC DNA]</scope>
    <source>
        <strain evidence="3">CGMCC 1.15772</strain>
    </source>
</reference>
<dbReference type="EMBL" id="JBHTBE010000004">
    <property type="protein sequence ID" value="MFC7270115.1"/>
    <property type="molecule type" value="Genomic_DNA"/>
</dbReference>
<proteinExistence type="predicted"/>
<dbReference type="InterPro" id="IPR029052">
    <property type="entry name" value="Metallo-depent_PP-like"/>
</dbReference>
<dbReference type="Gene3D" id="3.60.21.10">
    <property type="match status" value="1"/>
</dbReference>
<dbReference type="RefSeq" id="WP_262875043.1">
    <property type="nucleotide sequence ID" value="NZ_BAABKW010000016.1"/>
</dbReference>
<dbReference type="SUPFAM" id="SSF56300">
    <property type="entry name" value="Metallo-dependent phosphatases"/>
    <property type="match status" value="1"/>
</dbReference>
<dbReference type="InterPro" id="IPR004843">
    <property type="entry name" value="Calcineurin-like_PHP"/>
</dbReference>
<evidence type="ECO:0000259" key="1">
    <source>
        <dbReference type="Pfam" id="PF00149"/>
    </source>
</evidence>
<sequence>MTLSDLETAPNFELPDERVVVAGDWHANRPWIGRAIPAAARTGVQTILHLGDFGFWPGGTADLLAAVEYWVGQSWKRRMTPGIERVLVTPGNHEDWAELDELFAAAPEQAARVSESVWVLPKGFRFTIAGREFLSFGGAASIDYRYRTPFRSWWPSEFPSQRDVEIAVAGGSTEVLLTHDAGRLRTPRVEKIISDPSPWTEAEREYTAESRLLIDYVVAGTQPLLHFHGHFHVRDSATIPRPGLPPLQVESLGMDDQPGNLGLLELADLSVSDVEVRP</sequence>
<feature type="domain" description="Calcineurin-like phosphoesterase" evidence="1">
    <location>
        <begin position="18"/>
        <end position="233"/>
    </location>
</feature>
<evidence type="ECO:0000313" key="3">
    <source>
        <dbReference type="Proteomes" id="UP001596507"/>
    </source>
</evidence>
<accession>A0ABW2HKR9</accession>
<keyword evidence="3" id="KW-1185">Reference proteome</keyword>
<comment type="caution">
    <text evidence="2">The sequence shown here is derived from an EMBL/GenBank/DDBJ whole genome shotgun (WGS) entry which is preliminary data.</text>
</comment>
<gene>
    <name evidence="2" type="ORF">ACFQRL_14220</name>
</gene>
<protein>
    <submittedName>
        <fullName evidence="2">Metallophosphoesterase</fullName>
    </submittedName>
</protein>
<dbReference type="Proteomes" id="UP001596507">
    <property type="component" value="Unassembled WGS sequence"/>
</dbReference>
<evidence type="ECO:0000313" key="2">
    <source>
        <dbReference type="EMBL" id="MFC7270115.1"/>
    </source>
</evidence>